<accession>A0A6U6RY50</accession>
<name>A0A6U6RY50_9DINO</name>
<proteinExistence type="predicted"/>
<dbReference type="EMBL" id="HBGW01076078">
    <property type="protein sequence ID" value="CAD9627440.1"/>
    <property type="molecule type" value="Transcribed_RNA"/>
</dbReference>
<sequence length="125" mass="13535">MHSAGMLPHQDPRRCCDAAPAFSRVPGLGQQPVPLGLHDLLVKPLRALSAIGRLEDDNVPQVVKLAVDDMPLRLLSWSVARPLEVARAPVGGRRQARCHCCCGWPSPCCGAQRMVRNMGRCAPVP</sequence>
<evidence type="ECO:0000313" key="1">
    <source>
        <dbReference type="EMBL" id="CAD9627440.1"/>
    </source>
</evidence>
<organism evidence="1">
    <name type="scientific">Zooxanthella nutricula</name>
    <dbReference type="NCBI Taxonomy" id="1333877"/>
    <lineage>
        <taxon>Eukaryota</taxon>
        <taxon>Sar</taxon>
        <taxon>Alveolata</taxon>
        <taxon>Dinophyceae</taxon>
        <taxon>Peridiniales</taxon>
        <taxon>Peridiniales incertae sedis</taxon>
        <taxon>Zooxanthella</taxon>
    </lineage>
</organism>
<dbReference type="AlphaFoldDB" id="A0A6U6RY50"/>
<gene>
    <name evidence="1" type="ORF">BRAN1462_LOCUS48368</name>
</gene>
<protein>
    <submittedName>
        <fullName evidence="1">Uncharacterized protein</fullName>
    </submittedName>
</protein>
<reference evidence="1" key="1">
    <citation type="submission" date="2021-01" db="EMBL/GenBank/DDBJ databases">
        <authorList>
            <person name="Corre E."/>
            <person name="Pelletier E."/>
            <person name="Niang G."/>
            <person name="Scheremetjew M."/>
            <person name="Finn R."/>
            <person name="Kale V."/>
            <person name="Holt S."/>
            <person name="Cochrane G."/>
            <person name="Meng A."/>
            <person name="Brown T."/>
            <person name="Cohen L."/>
        </authorList>
    </citation>
    <scope>NUCLEOTIDE SEQUENCE</scope>
    <source>
        <strain evidence="1">RCC3387</strain>
    </source>
</reference>